<proteinExistence type="predicted"/>
<dbReference type="InterPro" id="IPR031101">
    <property type="entry name" value="Ctr9"/>
</dbReference>
<keyword evidence="1" id="KW-0677">Repeat</keyword>
<dbReference type="SUPFAM" id="SSF48452">
    <property type="entry name" value="TPR-like"/>
    <property type="match status" value="2"/>
</dbReference>
<protein>
    <submittedName>
        <fullName evidence="3">Uncharacterized protein</fullName>
    </submittedName>
</protein>
<evidence type="ECO:0000256" key="1">
    <source>
        <dbReference type="ARBA" id="ARBA00022737"/>
    </source>
</evidence>
<dbReference type="AlphaFoldDB" id="A0A3G2L8R5"/>
<dbReference type="PANTHER" id="PTHR14027">
    <property type="entry name" value="RNA POLYMERASE-ASSOCIATED PROTEIN CTR9"/>
    <property type="match status" value="1"/>
</dbReference>
<organism evidence="3 4">
    <name type="scientific">Euzebyella marina</name>
    <dbReference type="NCBI Taxonomy" id="1761453"/>
    <lineage>
        <taxon>Bacteria</taxon>
        <taxon>Pseudomonadati</taxon>
        <taxon>Bacteroidota</taxon>
        <taxon>Flavobacteriia</taxon>
        <taxon>Flavobacteriales</taxon>
        <taxon>Flavobacteriaceae</taxon>
        <taxon>Euzebyella</taxon>
    </lineage>
</organism>
<dbReference type="GO" id="GO:0000993">
    <property type="term" value="F:RNA polymerase II complex binding"/>
    <property type="evidence" value="ECO:0007669"/>
    <property type="project" value="TreeGrafter"/>
</dbReference>
<gene>
    <name evidence="3" type="ORF">D1013_15260</name>
</gene>
<keyword evidence="2" id="KW-0802">TPR repeat</keyword>
<dbReference type="SUPFAM" id="SSF56935">
    <property type="entry name" value="Porins"/>
    <property type="match status" value="1"/>
</dbReference>
<dbReference type="GO" id="GO:0006355">
    <property type="term" value="P:regulation of DNA-templated transcription"/>
    <property type="evidence" value="ECO:0007669"/>
    <property type="project" value="InterPro"/>
</dbReference>
<dbReference type="KEGG" id="emar:D1013_15260"/>
<dbReference type="Pfam" id="PF14559">
    <property type="entry name" value="TPR_19"/>
    <property type="match status" value="1"/>
</dbReference>
<name>A0A3G2L8R5_9FLAO</name>
<reference evidence="3 4" key="1">
    <citation type="submission" date="2018-08" db="EMBL/GenBank/DDBJ databases">
        <title>The reduced genetic potential of extracellular carbohydrate catabolism in Euzebyella marina RN62, a Flavobacteriia bacterium isolated from the hadal water.</title>
        <authorList>
            <person name="Xue C."/>
        </authorList>
    </citation>
    <scope>NUCLEOTIDE SEQUENCE [LARGE SCALE GENOMIC DNA]</scope>
    <source>
        <strain evidence="3 4">RN62</strain>
    </source>
</reference>
<dbReference type="GO" id="GO:0006368">
    <property type="term" value="P:transcription elongation by RNA polymerase II"/>
    <property type="evidence" value="ECO:0007669"/>
    <property type="project" value="TreeGrafter"/>
</dbReference>
<dbReference type="InterPro" id="IPR011990">
    <property type="entry name" value="TPR-like_helical_dom_sf"/>
</dbReference>
<dbReference type="OrthoDB" id="919555at2"/>
<sequence length="663" mass="75401">MSPGFKMLEKGDFEKAESFFESYLQSDPENKTANLCYGRAVGLSGDPKRATVLFGSLKDQYPNDYEITINYNESFLWDKQYNKAKPLYQDLVEKYPDKFGAVLGYANTLSNLKEYKEALVWVNKAIALNPENESAKVSKKYIRLGYANEYVNNQSYKKGIKLLLEIFDDFPEDKDALLNLANVYLITKNTDKAKSTYRRYATSKKDSITAINGMALAEHIAEKDKEALKQAEFAKSMVSEITDAKLTEQTLNRYVQALIWNRKYGDAKKEIEKLEKTYPDSNWVRALRATLGMYTAKFKMSIENYDAILAKDSASFDGNLGKANALFASDRVVPAYKAAFQTLRIFKNQKDAKGFIEKLNGMYTPLVEDHAAYTFDNGNNVAISNTISASLPWSTKFKTSLSYQYRTTENSLILNKAESHVATIGLDFKLMPNVSLNGVAGINNSRFETSYTQPVMNIKLVTKPFRLQNLELGYQREIQSFNADLIEREIVMSHYGLNYNLGTNFNLGWYTQLIHTQQSDENTRNLLFTSLYYSLMRKPALKIGLNYQYITFAEQVPTIYFSPEIYRAGEFFADVRGNFSEKTKFMASAATGIQKVEEDPQTPIFRAEAGLTHDFSKRFSANVYGKYSNIASATAAGFEFTEMGLKIKWMLGQKPVFYAKLDK</sequence>
<dbReference type="EMBL" id="CP032050">
    <property type="protein sequence ID" value="AYN68640.1"/>
    <property type="molecule type" value="Genomic_DNA"/>
</dbReference>
<evidence type="ECO:0000313" key="4">
    <source>
        <dbReference type="Proteomes" id="UP000276309"/>
    </source>
</evidence>
<dbReference type="Pfam" id="PF13432">
    <property type="entry name" value="TPR_16"/>
    <property type="match status" value="1"/>
</dbReference>
<keyword evidence="4" id="KW-1185">Reference proteome</keyword>
<accession>A0A3G2L8R5</accession>
<dbReference type="PANTHER" id="PTHR14027:SF2">
    <property type="entry name" value="RNA POLYMERASE-ASSOCIATED PROTEIN CTR9 HOMOLOG"/>
    <property type="match status" value="1"/>
</dbReference>
<evidence type="ECO:0000313" key="3">
    <source>
        <dbReference type="EMBL" id="AYN68640.1"/>
    </source>
</evidence>
<dbReference type="Gene3D" id="1.25.40.10">
    <property type="entry name" value="Tetratricopeptide repeat domain"/>
    <property type="match status" value="2"/>
</dbReference>
<evidence type="ECO:0000256" key="2">
    <source>
        <dbReference type="ARBA" id="ARBA00022803"/>
    </source>
</evidence>
<dbReference type="Proteomes" id="UP000276309">
    <property type="component" value="Chromosome"/>
</dbReference>